<evidence type="ECO:0000313" key="3">
    <source>
        <dbReference type="Proteomes" id="UP001432011"/>
    </source>
</evidence>
<gene>
    <name evidence="2" type="ORF">OG913_28135</name>
</gene>
<evidence type="ECO:0000256" key="1">
    <source>
        <dbReference type="SAM" id="MobiDB-lite"/>
    </source>
</evidence>
<dbReference type="EMBL" id="CP108085">
    <property type="protein sequence ID" value="WUP73253.1"/>
    <property type="molecule type" value="Genomic_DNA"/>
</dbReference>
<accession>A0ABZ1SLZ8</accession>
<evidence type="ECO:0000313" key="2">
    <source>
        <dbReference type="EMBL" id="WUP73253.1"/>
    </source>
</evidence>
<dbReference type="Proteomes" id="UP001432011">
    <property type="component" value="Chromosome"/>
</dbReference>
<proteinExistence type="predicted"/>
<protein>
    <submittedName>
        <fullName evidence="2">Uncharacterized protein</fullName>
    </submittedName>
</protein>
<keyword evidence="3" id="KW-1185">Reference proteome</keyword>
<organism evidence="2 3">
    <name type="scientific">Microbispora hainanensis</name>
    <dbReference type="NCBI Taxonomy" id="568844"/>
    <lineage>
        <taxon>Bacteria</taxon>
        <taxon>Bacillati</taxon>
        <taxon>Actinomycetota</taxon>
        <taxon>Actinomycetes</taxon>
        <taxon>Streptosporangiales</taxon>
        <taxon>Streptosporangiaceae</taxon>
        <taxon>Microbispora</taxon>
    </lineage>
</organism>
<name>A0ABZ1SLZ8_9ACTN</name>
<reference evidence="2" key="1">
    <citation type="submission" date="2022-10" db="EMBL/GenBank/DDBJ databases">
        <title>The complete genomes of actinobacterial strains from the NBC collection.</title>
        <authorList>
            <person name="Joergensen T.S."/>
            <person name="Alvarez Arevalo M."/>
            <person name="Sterndorff E.B."/>
            <person name="Faurdal D."/>
            <person name="Vuksanovic O."/>
            <person name="Mourched A.-S."/>
            <person name="Charusanti P."/>
            <person name="Shaw S."/>
            <person name="Blin K."/>
            <person name="Weber T."/>
        </authorList>
    </citation>
    <scope>NUCLEOTIDE SEQUENCE</scope>
    <source>
        <strain evidence="2">NBC_00254</strain>
    </source>
</reference>
<dbReference type="RefSeq" id="WP_328708747.1">
    <property type="nucleotide sequence ID" value="NZ_CP108085.1"/>
</dbReference>
<sequence length="100" mass="9976">MTTTALPTSAPPVAARTITAPPPPVPATVAAPPVAAPPVAAPAEASARALPVELIDGPGGRLYLLPFAPLTPDDCEALSVLLAARAAAVRRKESATPQPE</sequence>
<feature type="region of interest" description="Disordered" evidence="1">
    <location>
        <begin position="1"/>
        <end position="24"/>
    </location>
</feature>